<dbReference type="AlphaFoldDB" id="A0A7W8G809"/>
<accession>A0A7W8G809</accession>
<dbReference type="Proteomes" id="UP000518887">
    <property type="component" value="Unassembled WGS sequence"/>
</dbReference>
<name>A0A7W8G809_9SPIR</name>
<dbReference type="Pfam" id="PF03687">
    <property type="entry name" value="UPF0164"/>
    <property type="match status" value="1"/>
</dbReference>
<proteinExistence type="inferred from homology"/>
<evidence type="ECO:0000256" key="3">
    <source>
        <dbReference type="SAM" id="SignalP"/>
    </source>
</evidence>
<feature type="chain" id="PRO_5031246894" evidence="3">
    <location>
        <begin position="20"/>
        <end position="436"/>
    </location>
</feature>
<keyword evidence="5" id="KW-1185">Reference proteome</keyword>
<keyword evidence="2 3" id="KW-0732">Signal</keyword>
<evidence type="ECO:0000256" key="1">
    <source>
        <dbReference type="ARBA" id="ARBA00005846"/>
    </source>
</evidence>
<gene>
    <name evidence="4" type="ORF">HNP76_000865</name>
</gene>
<evidence type="ECO:0000256" key="2">
    <source>
        <dbReference type="ARBA" id="ARBA00022729"/>
    </source>
</evidence>
<evidence type="ECO:0000313" key="5">
    <source>
        <dbReference type="Proteomes" id="UP000518887"/>
    </source>
</evidence>
<comment type="caution">
    <text evidence="4">The sequence shown here is derived from an EMBL/GenBank/DDBJ whole genome shotgun (WGS) entry which is preliminary data.</text>
</comment>
<dbReference type="Gene3D" id="2.40.160.60">
    <property type="entry name" value="Outer membrane protein transport protein (OMPP1/FadL/TodX)"/>
    <property type="match status" value="1"/>
</dbReference>
<feature type="signal peptide" evidence="3">
    <location>
        <begin position="1"/>
        <end position="19"/>
    </location>
</feature>
<sequence length="436" mass="47994">MKKIFSVSIFFIFLTQVQALDLTYAQSTLADIFPSSIDPNEGNTVFRSMNIPCGGRTEALGTAFSALCDDSTFFDYNPAASAILEQTEVSLSHNAWIADSALETLALTRRNGNTGYGAQLKCFYVPFSEYNLYGDRVAASYYSETSATFNLSHTFLAGYNFKGISTGANFKLAWRSIPDYTDNRDDSIISGSGLEQSALGIMGDLGAIACFNALKFYQDRDPNLKVALTLNNFGASLTGFGSSIKKDDDTPARISAGLSYRPFARLLITSELRKHVLLSDFSSSGKISFATGIEAKVTPVFAFQCGFLLQGANPRFSLGSEFDIKRIKMDVAYTLDLTSSANPVNHISLSAKMQLGDRGRKATMAQVDQLYLEGLQFYAEGYYNEAIMRWEEAIKKAASQPLCMKFEPAIQARDAALNFNKQKSKLEDMYKVTLED</sequence>
<evidence type="ECO:0000313" key="4">
    <source>
        <dbReference type="EMBL" id="MBB5225521.1"/>
    </source>
</evidence>
<reference evidence="4 5" key="1">
    <citation type="submission" date="2020-08" db="EMBL/GenBank/DDBJ databases">
        <title>Genomic Encyclopedia of Type Strains, Phase IV (KMG-IV): sequencing the most valuable type-strain genomes for metagenomic binning, comparative biology and taxonomic classification.</title>
        <authorList>
            <person name="Goeker M."/>
        </authorList>
    </citation>
    <scope>NUCLEOTIDE SEQUENCE [LARGE SCALE GENOMIC DNA]</scope>
    <source>
        <strain evidence="4 5">DSM 103462</strain>
    </source>
</reference>
<dbReference type="InterPro" id="IPR005362">
    <property type="entry name" value="UPF0164"/>
</dbReference>
<dbReference type="EMBL" id="JACHFQ010000002">
    <property type="protein sequence ID" value="MBB5225521.1"/>
    <property type="molecule type" value="Genomic_DNA"/>
</dbReference>
<protein>
    <submittedName>
        <fullName evidence="4">Uncharacterized protein</fullName>
    </submittedName>
</protein>
<organism evidence="4 5">
    <name type="scientific">Treponema ruminis</name>
    <dbReference type="NCBI Taxonomy" id="744515"/>
    <lineage>
        <taxon>Bacteria</taxon>
        <taxon>Pseudomonadati</taxon>
        <taxon>Spirochaetota</taxon>
        <taxon>Spirochaetia</taxon>
        <taxon>Spirochaetales</taxon>
        <taxon>Treponemataceae</taxon>
        <taxon>Treponema</taxon>
    </lineage>
</organism>
<comment type="similarity">
    <text evidence="1">Belongs to the UPF0164 family.</text>
</comment>